<name>A0ABW5U2E9_9RHOB</name>
<comment type="subcellular location">
    <subcellularLocation>
        <location evidence="1">Membrane</location>
        <topology evidence="1">Multi-pass membrane protein</topology>
    </subcellularLocation>
</comment>
<keyword evidence="9" id="KW-1185">Reference proteome</keyword>
<accession>A0ABW5U2E9</accession>
<keyword evidence="5 7" id="KW-0472">Membrane</keyword>
<evidence type="ECO:0000256" key="6">
    <source>
        <dbReference type="SAM" id="MobiDB-lite"/>
    </source>
</evidence>
<sequence length="372" mass="40123">MQFLVMIALFVTAYFAKDFVLPILLGFLLALTLSPVSRALHRAGVPHVASAFLLVSATALVIMIIIGASAGTVALWSDEIPRMGAEIQQKLRSMADTVENVRAVTSEVEKISGEASAAQEVVVKQPSLLDNAFDTITTVGATLAVTLILALFLLSSGQLFYLKLVQAFPTFEGKKRALTTVYDVEKRVSRYLLTITIINAALGFCVGVYLTLIGMPSGYVWGIAAFLLNFLPYLGGFIGSALVGAFAVVHFDTLGYALLAPLGYQVLTGVEGQLVTPYLVGRRLAMNTVAVFLTVVFWGWLWGIAGALVAVPFLVVFKVICENFEPLKTIGIFLSGEEVVIEEERENGSEKTEKTSRDTSGERPKEAAKETA</sequence>
<feature type="transmembrane region" description="Helical" evidence="7">
    <location>
        <begin position="191"/>
        <end position="212"/>
    </location>
</feature>
<keyword evidence="4 7" id="KW-1133">Transmembrane helix</keyword>
<dbReference type="EMBL" id="JBHUMP010000003">
    <property type="protein sequence ID" value="MFD2738927.1"/>
    <property type="molecule type" value="Genomic_DNA"/>
</dbReference>
<dbReference type="Pfam" id="PF01594">
    <property type="entry name" value="AI-2E_transport"/>
    <property type="match status" value="1"/>
</dbReference>
<evidence type="ECO:0000256" key="3">
    <source>
        <dbReference type="ARBA" id="ARBA00022692"/>
    </source>
</evidence>
<evidence type="ECO:0000256" key="7">
    <source>
        <dbReference type="SAM" id="Phobius"/>
    </source>
</evidence>
<evidence type="ECO:0000256" key="5">
    <source>
        <dbReference type="ARBA" id="ARBA00023136"/>
    </source>
</evidence>
<dbReference type="PANTHER" id="PTHR21716">
    <property type="entry name" value="TRANSMEMBRANE PROTEIN"/>
    <property type="match status" value="1"/>
</dbReference>
<evidence type="ECO:0000313" key="8">
    <source>
        <dbReference type="EMBL" id="MFD2738927.1"/>
    </source>
</evidence>
<evidence type="ECO:0000256" key="4">
    <source>
        <dbReference type="ARBA" id="ARBA00022989"/>
    </source>
</evidence>
<feature type="transmembrane region" description="Helical" evidence="7">
    <location>
        <begin position="284"/>
        <end position="317"/>
    </location>
</feature>
<organism evidence="8 9">
    <name type="scientific">Sulfitobacter aestuarii</name>
    <dbReference type="NCBI Taxonomy" id="2161676"/>
    <lineage>
        <taxon>Bacteria</taxon>
        <taxon>Pseudomonadati</taxon>
        <taxon>Pseudomonadota</taxon>
        <taxon>Alphaproteobacteria</taxon>
        <taxon>Rhodobacterales</taxon>
        <taxon>Roseobacteraceae</taxon>
        <taxon>Sulfitobacter</taxon>
    </lineage>
</organism>
<dbReference type="Proteomes" id="UP001597474">
    <property type="component" value="Unassembled WGS sequence"/>
</dbReference>
<feature type="compositionally biased region" description="Basic and acidic residues" evidence="6">
    <location>
        <begin position="346"/>
        <end position="372"/>
    </location>
</feature>
<comment type="caution">
    <text evidence="8">The sequence shown here is derived from an EMBL/GenBank/DDBJ whole genome shotgun (WGS) entry which is preliminary data.</text>
</comment>
<feature type="region of interest" description="Disordered" evidence="6">
    <location>
        <begin position="343"/>
        <end position="372"/>
    </location>
</feature>
<evidence type="ECO:0000256" key="1">
    <source>
        <dbReference type="ARBA" id="ARBA00004141"/>
    </source>
</evidence>
<feature type="transmembrane region" description="Helical" evidence="7">
    <location>
        <begin position="6"/>
        <end position="31"/>
    </location>
</feature>
<evidence type="ECO:0000256" key="2">
    <source>
        <dbReference type="ARBA" id="ARBA00009773"/>
    </source>
</evidence>
<gene>
    <name evidence="8" type="ORF">ACFSUD_05045</name>
</gene>
<evidence type="ECO:0000313" key="9">
    <source>
        <dbReference type="Proteomes" id="UP001597474"/>
    </source>
</evidence>
<feature type="transmembrane region" description="Helical" evidence="7">
    <location>
        <begin position="52"/>
        <end position="76"/>
    </location>
</feature>
<feature type="transmembrane region" description="Helical" evidence="7">
    <location>
        <begin position="136"/>
        <end position="154"/>
    </location>
</feature>
<dbReference type="PANTHER" id="PTHR21716:SF16">
    <property type="entry name" value="BLL1467 PROTEIN"/>
    <property type="match status" value="1"/>
</dbReference>
<keyword evidence="3 7" id="KW-0812">Transmembrane</keyword>
<dbReference type="InterPro" id="IPR002549">
    <property type="entry name" value="AI-2E-like"/>
</dbReference>
<proteinExistence type="inferred from homology"/>
<reference evidence="9" key="1">
    <citation type="journal article" date="2019" name="Int. J. Syst. Evol. Microbiol.">
        <title>The Global Catalogue of Microorganisms (GCM) 10K type strain sequencing project: providing services to taxonomists for standard genome sequencing and annotation.</title>
        <authorList>
            <consortium name="The Broad Institute Genomics Platform"/>
            <consortium name="The Broad Institute Genome Sequencing Center for Infectious Disease"/>
            <person name="Wu L."/>
            <person name="Ma J."/>
        </authorList>
    </citation>
    <scope>NUCLEOTIDE SEQUENCE [LARGE SCALE GENOMIC DNA]</scope>
    <source>
        <strain evidence="9">TISTR 2562</strain>
    </source>
</reference>
<comment type="similarity">
    <text evidence="2">Belongs to the autoinducer-2 exporter (AI-2E) (TC 2.A.86) family.</text>
</comment>
<protein>
    <submittedName>
        <fullName evidence="8">AI-2E family transporter</fullName>
    </submittedName>
</protein>